<evidence type="ECO:0000313" key="5">
    <source>
        <dbReference type="Proteomes" id="UP001642483"/>
    </source>
</evidence>
<dbReference type="Pfam" id="PF00560">
    <property type="entry name" value="LRR_1"/>
    <property type="match status" value="1"/>
</dbReference>
<dbReference type="SUPFAM" id="SSF52047">
    <property type="entry name" value="RNI-like"/>
    <property type="match status" value="1"/>
</dbReference>
<feature type="compositionally biased region" description="Basic and acidic residues" evidence="2">
    <location>
        <begin position="124"/>
        <end position="138"/>
    </location>
</feature>
<proteinExistence type="predicted"/>
<name>A0ABP0FP99_CLALP</name>
<feature type="domain" description="EF-hand" evidence="3">
    <location>
        <begin position="535"/>
        <end position="570"/>
    </location>
</feature>
<protein>
    <recommendedName>
        <fullName evidence="3">EF-hand domain-containing protein</fullName>
    </recommendedName>
</protein>
<organism evidence="4 5">
    <name type="scientific">Clavelina lepadiformis</name>
    <name type="common">Light-bulb sea squirt</name>
    <name type="synonym">Ascidia lepadiformis</name>
    <dbReference type="NCBI Taxonomy" id="159417"/>
    <lineage>
        <taxon>Eukaryota</taxon>
        <taxon>Metazoa</taxon>
        <taxon>Chordata</taxon>
        <taxon>Tunicata</taxon>
        <taxon>Ascidiacea</taxon>
        <taxon>Aplousobranchia</taxon>
        <taxon>Clavelinidae</taxon>
        <taxon>Clavelina</taxon>
    </lineage>
</organism>
<dbReference type="PROSITE" id="PS00018">
    <property type="entry name" value="EF_HAND_1"/>
    <property type="match status" value="1"/>
</dbReference>
<dbReference type="InterPro" id="IPR018247">
    <property type="entry name" value="EF_Hand_1_Ca_BS"/>
</dbReference>
<gene>
    <name evidence="4" type="ORF">CVLEPA_LOCUS11659</name>
</gene>
<dbReference type="PANTHER" id="PTHR24114">
    <property type="entry name" value="LEUCINE RICH REPEAT FAMILY PROTEIN"/>
    <property type="match status" value="1"/>
</dbReference>
<dbReference type="Gene3D" id="3.80.10.10">
    <property type="entry name" value="Ribonuclease Inhibitor"/>
    <property type="match status" value="1"/>
</dbReference>
<dbReference type="InterPro" id="IPR032675">
    <property type="entry name" value="LRR_dom_sf"/>
</dbReference>
<dbReference type="EMBL" id="CAWYQH010000079">
    <property type="protein sequence ID" value="CAK8681460.1"/>
    <property type="molecule type" value="Genomic_DNA"/>
</dbReference>
<dbReference type="SMART" id="SM00368">
    <property type="entry name" value="LRR_RI"/>
    <property type="match status" value="8"/>
</dbReference>
<dbReference type="Pfam" id="PF13499">
    <property type="entry name" value="EF-hand_7"/>
    <property type="match status" value="1"/>
</dbReference>
<reference evidence="4 5" key="1">
    <citation type="submission" date="2024-02" db="EMBL/GenBank/DDBJ databases">
        <authorList>
            <person name="Daric V."/>
            <person name="Darras S."/>
        </authorList>
    </citation>
    <scope>NUCLEOTIDE SEQUENCE [LARGE SCALE GENOMIC DNA]</scope>
</reference>
<evidence type="ECO:0000256" key="1">
    <source>
        <dbReference type="ARBA" id="ARBA00022837"/>
    </source>
</evidence>
<keyword evidence="1" id="KW-0106">Calcium</keyword>
<dbReference type="PANTHER" id="PTHR24114:SF50">
    <property type="entry name" value="RNI-LIKE PROTEIN"/>
    <property type="match status" value="1"/>
</dbReference>
<comment type="caution">
    <text evidence="4">The sequence shown here is derived from an EMBL/GenBank/DDBJ whole genome shotgun (WGS) entry which is preliminary data.</text>
</comment>
<dbReference type="InterPro" id="IPR001611">
    <property type="entry name" value="Leu-rich_rpt"/>
</dbReference>
<dbReference type="Pfam" id="PF13516">
    <property type="entry name" value="LRR_6"/>
    <property type="match status" value="6"/>
</dbReference>
<dbReference type="CDD" id="cd00051">
    <property type="entry name" value="EFh"/>
    <property type="match status" value="1"/>
</dbReference>
<dbReference type="PROSITE" id="PS50222">
    <property type="entry name" value="EF_HAND_2"/>
    <property type="match status" value="2"/>
</dbReference>
<dbReference type="InterPro" id="IPR052394">
    <property type="entry name" value="LRR-containing"/>
</dbReference>
<keyword evidence="5" id="KW-1185">Reference proteome</keyword>
<evidence type="ECO:0000256" key="2">
    <source>
        <dbReference type="SAM" id="MobiDB-lite"/>
    </source>
</evidence>
<sequence length="580" mass="64044">MLDLMTSSFVLGAYEKSLLGAQQAELLYQHNGIGSVQRICTGNLAEVVVFEVTETFSAELSTEVPVSTEEVLVDDAGLAHESRASPVARPHSRGSVSPSRKTISRIGSGHSAHFSRSDTVTSSRKSDSLKDSDDKKDAEENDAGYDTDLEIEITKEEYDTTGKTTYREACKQYGVIPVSYFLRHMQDTELVMRHHGLGGAGTKAIAVSLVSNTKILKLDLSDNWINPQGGIAIAEMLKENCYITDLTLSENHLQTDGARAICETLQENVTINRLTLAGNDFDDSTADPLADIITNTQKLEQLDLSHNNFCERGGEILGPAIAENTSIKDLDLSWNHFRRNGALAIARGIGSNIFLKKVNLSWNGLGTKGAEVLGEALRNNNVLEELDVTSNRISAEGAVLLAKGLLSNETLKKLEIGKNPMQTAGAYAILKKIEENTGSIIEHLDFSDIVVNKDFMELEKAVKEVRPKLMIITGGAESEKVKPKPRADPMTKLRKYIEENNLRLVDFFNQFDQDHSMSVTREEFQQGVEQAGIMLTTDEMQQLLDQLDKDGDGEINYSELVIGNLEHMAKERKQHEENDN</sequence>
<evidence type="ECO:0000313" key="4">
    <source>
        <dbReference type="EMBL" id="CAK8681460.1"/>
    </source>
</evidence>
<dbReference type="InterPro" id="IPR002048">
    <property type="entry name" value="EF_hand_dom"/>
</dbReference>
<dbReference type="Gene3D" id="1.10.238.10">
    <property type="entry name" value="EF-hand"/>
    <property type="match status" value="1"/>
</dbReference>
<accession>A0ABP0FP99</accession>
<feature type="domain" description="EF-hand" evidence="3">
    <location>
        <begin position="499"/>
        <end position="534"/>
    </location>
</feature>
<dbReference type="SUPFAM" id="SSF47473">
    <property type="entry name" value="EF-hand"/>
    <property type="match status" value="1"/>
</dbReference>
<dbReference type="InterPro" id="IPR011992">
    <property type="entry name" value="EF-hand-dom_pair"/>
</dbReference>
<feature type="region of interest" description="Disordered" evidence="2">
    <location>
        <begin position="81"/>
        <end position="145"/>
    </location>
</feature>
<evidence type="ECO:0000259" key="3">
    <source>
        <dbReference type="PROSITE" id="PS50222"/>
    </source>
</evidence>
<dbReference type="Proteomes" id="UP001642483">
    <property type="component" value="Unassembled WGS sequence"/>
</dbReference>
<dbReference type="SMART" id="SM00054">
    <property type="entry name" value="EFh"/>
    <property type="match status" value="2"/>
</dbReference>